<organism evidence="1 2">
    <name type="scientific">Microvirga alba</name>
    <dbReference type="NCBI Taxonomy" id="2791025"/>
    <lineage>
        <taxon>Bacteria</taxon>
        <taxon>Pseudomonadati</taxon>
        <taxon>Pseudomonadota</taxon>
        <taxon>Alphaproteobacteria</taxon>
        <taxon>Hyphomicrobiales</taxon>
        <taxon>Methylobacteriaceae</taxon>
        <taxon>Microvirga</taxon>
    </lineage>
</organism>
<sequence>MTTYADKACFASLYDAPPKLLLLGSQEEAIQTELNDQFQWLATHRDCEGRLVLASASRQAVPMPDLLPLEVPPTNVWAVWVPAVDDQSIAESLMRWWAAEGGEATLPTLVHGDRTTLDKVLLARSLDEASRLARANERLLCDLAALRESFENHVRIPREVEELIENLRLAPMRLVFTSPASTGDIPVPMYGPVDQPPNEGASIRQRLPISAHGFAGLDLSIVHPGSGEGRLRLDLIARDEGLTLATWRTPFRKLRPGLLPLRVEKVMARHCHSLELHIAAEGAGNPPRLAIGSAGLLPEYSLIPAMDADVPLEPSMLALRLWGGLPGLVTGTGGDNAAPKVPPPDPVIPLDETSIARVRLTREITAPYPCFGYLGGDRVLLRPFPNKVSAAAIALAAIPNLGAVSCSVAVDEKRCETRRLGARLVVMPPGCSPDEAERGERALGASEWVELDHPLEARTLTAHLSEAHQGPLDLHLFTRLPKGGAIQHVRMVFQNFEAEIREHAIEGMSALLPCGEEQGGIA</sequence>
<proteinExistence type="predicted"/>
<keyword evidence="2" id="KW-1185">Reference proteome</keyword>
<dbReference type="InterPro" id="IPR046184">
    <property type="entry name" value="DUF6212"/>
</dbReference>
<comment type="caution">
    <text evidence="1">The sequence shown here is derived from an EMBL/GenBank/DDBJ whole genome shotgun (WGS) entry which is preliminary data.</text>
</comment>
<dbReference type="RefSeq" id="WP_196271506.1">
    <property type="nucleotide sequence ID" value="NZ_JADQDO010000003.1"/>
</dbReference>
<dbReference type="AlphaFoldDB" id="A0A931BQN5"/>
<name>A0A931BQN5_9HYPH</name>
<dbReference type="Pfam" id="PF19717">
    <property type="entry name" value="DUF6212"/>
    <property type="match status" value="1"/>
</dbReference>
<dbReference type="Proteomes" id="UP000599312">
    <property type="component" value="Unassembled WGS sequence"/>
</dbReference>
<gene>
    <name evidence="1" type="ORF">I2H38_08950</name>
</gene>
<accession>A0A931BQN5</accession>
<evidence type="ECO:0000313" key="2">
    <source>
        <dbReference type="Proteomes" id="UP000599312"/>
    </source>
</evidence>
<protein>
    <submittedName>
        <fullName evidence="1">Uncharacterized protein</fullName>
    </submittedName>
</protein>
<reference evidence="1" key="1">
    <citation type="submission" date="2020-11" db="EMBL/GenBank/DDBJ databases">
        <authorList>
            <person name="Kim M.K."/>
        </authorList>
    </citation>
    <scope>NUCLEOTIDE SEQUENCE</scope>
    <source>
        <strain evidence="1">BT350</strain>
    </source>
</reference>
<evidence type="ECO:0000313" key="1">
    <source>
        <dbReference type="EMBL" id="MBF9233505.1"/>
    </source>
</evidence>
<dbReference type="EMBL" id="JADQDO010000003">
    <property type="protein sequence ID" value="MBF9233505.1"/>
    <property type="molecule type" value="Genomic_DNA"/>
</dbReference>